<feature type="region of interest" description="Disordered" evidence="6">
    <location>
        <begin position="340"/>
        <end position="375"/>
    </location>
</feature>
<feature type="DNA-binding region" description="Homeobox" evidence="5">
    <location>
        <begin position="366"/>
        <end position="428"/>
    </location>
</feature>
<evidence type="ECO:0000256" key="2">
    <source>
        <dbReference type="ARBA" id="ARBA00023125"/>
    </source>
</evidence>
<gene>
    <name evidence="8" type="ORF">PsYK624_079590</name>
</gene>
<dbReference type="InterPro" id="IPR008422">
    <property type="entry name" value="KN_HD"/>
</dbReference>
<feature type="compositionally biased region" description="Polar residues" evidence="6">
    <location>
        <begin position="344"/>
        <end position="354"/>
    </location>
</feature>
<dbReference type="InterPro" id="IPR050224">
    <property type="entry name" value="TALE_homeobox"/>
</dbReference>
<dbReference type="PANTHER" id="PTHR11850">
    <property type="entry name" value="HOMEOBOX PROTEIN TRANSCRIPTION FACTORS"/>
    <property type="match status" value="1"/>
</dbReference>
<proteinExistence type="inferred from homology"/>
<keyword evidence="4 5" id="KW-0539">Nucleus</keyword>
<comment type="similarity">
    <text evidence="1">Belongs to the TALE/M-ATYP homeobox family.</text>
</comment>
<dbReference type="Proteomes" id="UP000703269">
    <property type="component" value="Unassembled WGS sequence"/>
</dbReference>
<dbReference type="SMART" id="SM00389">
    <property type="entry name" value="HOX"/>
    <property type="match status" value="1"/>
</dbReference>
<evidence type="ECO:0000256" key="4">
    <source>
        <dbReference type="ARBA" id="ARBA00023242"/>
    </source>
</evidence>
<feature type="region of interest" description="Disordered" evidence="6">
    <location>
        <begin position="429"/>
        <end position="450"/>
    </location>
</feature>
<dbReference type="PROSITE" id="PS50071">
    <property type="entry name" value="HOMEOBOX_2"/>
    <property type="match status" value="1"/>
</dbReference>
<keyword evidence="2 5" id="KW-0238">DNA-binding</keyword>
<feature type="region of interest" description="Disordered" evidence="6">
    <location>
        <begin position="151"/>
        <end position="277"/>
    </location>
</feature>
<feature type="domain" description="Homeobox" evidence="7">
    <location>
        <begin position="364"/>
        <end position="427"/>
    </location>
</feature>
<dbReference type="CDD" id="cd00086">
    <property type="entry name" value="homeodomain"/>
    <property type="match status" value="1"/>
</dbReference>
<dbReference type="InterPro" id="IPR001356">
    <property type="entry name" value="HD"/>
</dbReference>
<dbReference type="GO" id="GO:0003677">
    <property type="term" value="F:DNA binding"/>
    <property type="evidence" value="ECO:0007669"/>
    <property type="project" value="UniProtKB-UniRule"/>
</dbReference>
<evidence type="ECO:0000259" key="7">
    <source>
        <dbReference type="PROSITE" id="PS50071"/>
    </source>
</evidence>
<feature type="compositionally biased region" description="Polar residues" evidence="6">
    <location>
        <begin position="169"/>
        <end position="180"/>
    </location>
</feature>
<dbReference type="EMBL" id="BPQB01000023">
    <property type="protein sequence ID" value="GJE91808.1"/>
    <property type="molecule type" value="Genomic_DNA"/>
</dbReference>
<dbReference type="Gene3D" id="1.10.10.60">
    <property type="entry name" value="Homeodomain-like"/>
    <property type="match status" value="1"/>
</dbReference>
<keyword evidence="9" id="KW-1185">Reference proteome</keyword>
<dbReference type="Pfam" id="PF05920">
    <property type="entry name" value="Homeobox_KN"/>
    <property type="match status" value="1"/>
</dbReference>
<evidence type="ECO:0000256" key="3">
    <source>
        <dbReference type="ARBA" id="ARBA00023155"/>
    </source>
</evidence>
<comment type="subcellular location">
    <subcellularLocation>
        <location evidence="5">Nucleus</location>
    </subcellularLocation>
</comment>
<evidence type="ECO:0000256" key="5">
    <source>
        <dbReference type="PROSITE-ProRule" id="PRU00108"/>
    </source>
</evidence>
<comment type="caution">
    <text evidence="8">The sequence shown here is derived from an EMBL/GenBank/DDBJ whole genome shotgun (WGS) entry which is preliminary data.</text>
</comment>
<feature type="compositionally biased region" description="Low complexity" evidence="6">
    <location>
        <begin position="224"/>
        <end position="242"/>
    </location>
</feature>
<evidence type="ECO:0000313" key="9">
    <source>
        <dbReference type="Proteomes" id="UP000703269"/>
    </source>
</evidence>
<feature type="compositionally biased region" description="Basic and acidic residues" evidence="6">
    <location>
        <begin position="195"/>
        <end position="205"/>
    </location>
</feature>
<accession>A0A9P3GBF5</accession>
<feature type="region of interest" description="Disordered" evidence="6">
    <location>
        <begin position="45"/>
        <end position="139"/>
    </location>
</feature>
<protein>
    <submittedName>
        <fullName evidence="8">Homeobox domain-containing protein</fullName>
    </submittedName>
</protein>
<sequence>MIDSLPTPHDSPLSRYSVDQLHYALTQDTGKPAPLAFDVHALSGAPSPALLHTPHSSDAETDYTDSRRMSSSAASDSSLHSKRRYDYSPSASPVPAKDAAQPWASPQHTPAATAATDDDARSELSSHSPRVQLPSIASTFQDRHELRRASLPSTLHDPSGSGHLRLPTPTASLHRTSQSHPGLASYQFPAPSPPDSDHAPEDSRRPRLTALTQIPPYQGEYPVPSSAFSGSSSLSFGTSPLSGATSVSDDSWAPGISRPASTPSRPPAAAGSPSLKYSDDRGALYAGVTRISGQHPAAAAADRARIVKTEGDQWGSFGSTEYGGMSPANAPSGLVGAGAPAISVTGSPTRSPQQPHAPPPSLVERAPRKRGKLPKPVTDYLKDWLHRHSDHPYPSEEEKKALCNATGLSMSQVSNWMINARRRILAPAHRAAASPQTNMPYSAPASRPSLLDGGRRASMPADGLTLYHPMSLQSLPEYALGSSTRHMVGMARSLSSSHGLASAHASHHHHPYALDASYTRLPYGAGGALHPSAHVGGSGGGGGGAGAYLGVPLSAPASMSSPSPFGGYQGSYSRVSSEGAGQGSYAFAEHAHSVSPQPGSGYTTPH</sequence>
<evidence type="ECO:0000256" key="1">
    <source>
        <dbReference type="ARBA" id="ARBA00005800"/>
    </source>
</evidence>
<dbReference type="SUPFAM" id="SSF46689">
    <property type="entry name" value="Homeodomain-like"/>
    <property type="match status" value="1"/>
</dbReference>
<feature type="compositionally biased region" description="Low complexity" evidence="6">
    <location>
        <begin position="257"/>
        <end position="274"/>
    </location>
</feature>
<dbReference type="GO" id="GO:0006355">
    <property type="term" value="P:regulation of DNA-templated transcription"/>
    <property type="evidence" value="ECO:0007669"/>
    <property type="project" value="InterPro"/>
</dbReference>
<reference evidence="8 9" key="1">
    <citation type="submission" date="2021-08" db="EMBL/GenBank/DDBJ databases">
        <title>Draft Genome Sequence of Phanerochaete sordida strain YK-624.</title>
        <authorList>
            <person name="Mori T."/>
            <person name="Dohra H."/>
            <person name="Suzuki T."/>
            <person name="Kawagishi H."/>
            <person name="Hirai H."/>
        </authorList>
    </citation>
    <scope>NUCLEOTIDE SEQUENCE [LARGE SCALE GENOMIC DNA]</scope>
    <source>
        <strain evidence="8 9">YK-624</strain>
    </source>
</reference>
<dbReference type="AlphaFoldDB" id="A0A9P3GBF5"/>
<evidence type="ECO:0000313" key="8">
    <source>
        <dbReference type="EMBL" id="GJE91808.1"/>
    </source>
</evidence>
<feature type="compositionally biased region" description="Polar residues" evidence="6">
    <location>
        <begin position="125"/>
        <end position="139"/>
    </location>
</feature>
<dbReference type="GO" id="GO:0005634">
    <property type="term" value="C:nucleus"/>
    <property type="evidence" value="ECO:0007669"/>
    <property type="project" value="UniProtKB-SubCell"/>
</dbReference>
<evidence type="ECO:0000256" key="6">
    <source>
        <dbReference type="SAM" id="MobiDB-lite"/>
    </source>
</evidence>
<keyword evidence="3 5" id="KW-0371">Homeobox</keyword>
<dbReference type="OrthoDB" id="10056939at2759"/>
<dbReference type="InterPro" id="IPR009057">
    <property type="entry name" value="Homeodomain-like_sf"/>
</dbReference>
<feature type="compositionally biased region" description="Low complexity" evidence="6">
    <location>
        <begin position="69"/>
        <end position="78"/>
    </location>
</feature>
<name>A0A9P3GBF5_9APHY</name>
<organism evidence="8 9">
    <name type="scientific">Phanerochaete sordida</name>
    <dbReference type="NCBI Taxonomy" id="48140"/>
    <lineage>
        <taxon>Eukaryota</taxon>
        <taxon>Fungi</taxon>
        <taxon>Dikarya</taxon>
        <taxon>Basidiomycota</taxon>
        <taxon>Agaricomycotina</taxon>
        <taxon>Agaricomycetes</taxon>
        <taxon>Polyporales</taxon>
        <taxon>Phanerochaetaceae</taxon>
        <taxon>Phanerochaete</taxon>
    </lineage>
</organism>